<protein>
    <recommendedName>
        <fullName evidence="2">hydroxymethylpyrimidine kinase</fullName>
        <ecNumber evidence="2">2.7.1.49</ecNumber>
    </recommendedName>
</protein>
<dbReference type="NCBIfam" id="TIGR00097">
    <property type="entry name" value="HMP-P_kinase"/>
    <property type="match status" value="1"/>
</dbReference>
<dbReference type="UniPathway" id="UPA00060">
    <property type="reaction ID" value="UER00138"/>
</dbReference>
<evidence type="ECO:0000256" key="6">
    <source>
        <dbReference type="ARBA" id="ARBA00022840"/>
    </source>
</evidence>
<keyword evidence="6" id="KW-0067">ATP-binding</keyword>
<comment type="pathway">
    <text evidence="1">Cofactor biosynthesis; thiamine diphosphate biosynthesis.</text>
</comment>
<dbReference type="GO" id="GO:0009228">
    <property type="term" value="P:thiamine biosynthetic process"/>
    <property type="evidence" value="ECO:0007669"/>
    <property type="project" value="InterPro"/>
</dbReference>
<keyword evidence="5 8" id="KW-0418">Kinase</keyword>
<feature type="domain" description="Pyridoxamine kinase/Phosphomethylpyrimidine kinase" evidence="7">
    <location>
        <begin position="15"/>
        <end position="276"/>
    </location>
</feature>
<evidence type="ECO:0000313" key="9">
    <source>
        <dbReference type="Proteomes" id="UP000309389"/>
    </source>
</evidence>
<dbReference type="CDD" id="cd01169">
    <property type="entry name" value="HMPP_kinase"/>
    <property type="match status" value="1"/>
</dbReference>
<dbReference type="PANTHER" id="PTHR20858:SF17">
    <property type="entry name" value="HYDROXYMETHYLPYRIMIDINE_PHOSPHOMETHYLPYRIMIDINE KINASE THI20-RELATED"/>
    <property type="match status" value="1"/>
</dbReference>
<dbReference type="PANTHER" id="PTHR20858">
    <property type="entry name" value="PHOSPHOMETHYLPYRIMIDINE KINASE"/>
    <property type="match status" value="1"/>
</dbReference>
<dbReference type="GO" id="GO:0008972">
    <property type="term" value="F:phosphomethylpyrimidine kinase activity"/>
    <property type="evidence" value="ECO:0007669"/>
    <property type="project" value="InterPro"/>
</dbReference>
<accession>A0A4T3F3V2</accession>
<dbReference type="GO" id="GO:0005524">
    <property type="term" value="F:ATP binding"/>
    <property type="evidence" value="ECO:0007669"/>
    <property type="project" value="UniProtKB-KW"/>
</dbReference>
<dbReference type="InterPro" id="IPR004399">
    <property type="entry name" value="HMP/HMP-P_kinase_dom"/>
</dbReference>
<dbReference type="Gene3D" id="3.40.1190.20">
    <property type="match status" value="1"/>
</dbReference>
<dbReference type="Pfam" id="PF08543">
    <property type="entry name" value="Phos_pyr_kin"/>
    <property type="match status" value="1"/>
</dbReference>
<evidence type="ECO:0000256" key="3">
    <source>
        <dbReference type="ARBA" id="ARBA00022679"/>
    </source>
</evidence>
<keyword evidence="4" id="KW-0547">Nucleotide-binding</keyword>
<name>A0A4T3F3V2_9SPHN</name>
<dbReference type="OrthoDB" id="9810880at2"/>
<dbReference type="GO" id="GO:0009229">
    <property type="term" value="P:thiamine diphosphate biosynthetic process"/>
    <property type="evidence" value="ECO:0007669"/>
    <property type="project" value="UniProtKB-UniPathway"/>
</dbReference>
<keyword evidence="3 8" id="KW-0808">Transferase</keyword>
<organism evidence="8 9">
    <name type="scientific">Alteraurantiacibacter aquimixticola</name>
    <dbReference type="NCBI Taxonomy" id="2489173"/>
    <lineage>
        <taxon>Bacteria</taxon>
        <taxon>Pseudomonadati</taxon>
        <taxon>Pseudomonadota</taxon>
        <taxon>Alphaproteobacteria</taxon>
        <taxon>Sphingomonadales</taxon>
        <taxon>Erythrobacteraceae</taxon>
        <taxon>Alteraurantiacibacter</taxon>
    </lineage>
</organism>
<dbReference type="SUPFAM" id="SSF53613">
    <property type="entry name" value="Ribokinase-like"/>
    <property type="match status" value="1"/>
</dbReference>
<dbReference type="EMBL" id="SSHH01000001">
    <property type="protein sequence ID" value="TIX51129.1"/>
    <property type="molecule type" value="Genomic_DNA"/>
</dbReference>
<dbReference type="FunFam" id="3.40.1190.20:FF:000003">
    <property type="entry name" value="Phosphomethylpyrimidine kinase ThiD"/>
    <property type="match status" value="1"/>
</dbReference>
<dbReference type="InterPro" id="IPR029056">
    <property type="entry name" value="Ribokinase-like"/>
</dbReference>
<evidence type="ECO:0000256" key="1">
    <source>
        <dbReference type="ARBA" id="ARBA00004948"/>
    </source>
</evidence>
<gene>
    <name evidence="8" type="primary">thiD</name>
    <name evidence="8" type="ORF">E5222_01215</name>
</gene>
<dbReference type="EC" id="2.7.1.49" evidence="2"/>
<reference evidence="8 9" key="1">
    <citation type="submission" date="2019-04" db="EMBL/GenBank/DDBJ databases">
        <title>Altererythrobacter aquimixticola sp. nov., isolated from sediment of junction between the ocean and a freshwater spring.</title>
        <authorList>
            <person name="Yoon J.-H."/>
        </authorList>
    </citation>
    <scope>NUCLEOTIDE SEQUENCE [LARGE SCALE GENOMIC DNA]</scope>
    <source>
        <strain evidence="8 9">SSKS-13</strain>
    </source>
</reference>
<comment type="caution">
    <text evidence="8">The sequence shown here is derived from an EMBL/GenBank/DDBJ whole genome shotgun (WGS) entry which is preliminary data.</text>
</comment>
<evidence type="ECO:0000259" key="7">
    <source>
        <dbReference type="Pfam" id="PF08543"/>
    </source>
</evidence>
<evidence type="ECO:0000256" key="2">
    <source>
        <dbReference type="ARBA" id="ARBA00012135"/>
    </source>
</evidence>
<dbReference type="GO" id="GO:0005829">
    <property type="term" value="C:cytosol"/>
    <property type="evidence" value="ECO:0007669"/>
    <property type="project" value="TreeGrafter"/>
</dbReference>
<dbReference type="RefSeq" id="WP_136691748.1">
    <property type="nucleotide sequence ID" value="NZ_SSHH01000001.1"/>
</dbReference>
<dbReference type="Proteomes" id="UP000309389">
    <property type="component" value="Unassembled WGS sequence"/>
</dbReference>
<dbReference type="GO" id="GO:0008902">
    <property type="term" value="F:hydroxymethylpyrimidine kinase activity"/>
    <property type="evidence" value="ECO:0007669"/>
    <property type="project" value="UniProtKB-EC"/>
</dbReference>
<evidence type="ECO:0000256" key="5">
    <source>
        <dbReference type="ARBA" id="ARBA00022777"/>
    </source>
</evidence>
<evidence type="ECO:0000313" key="8">
    <source>
        <dbReference type="EMBL" id="TIX51129.1"/>
    </source>
</evidence>
<keyword evidence="9" id="KW-1185">Reference proteome</keyword>
<dbReference type="AlphaFoldDB" id="A0A4T3F3V2"/>
<evidence type="ECO:0000256" key="4">
    <source>
        <dbReference type="ARBA" id="ARBA00022741"/>
    </source>
</evidence>
<dbReference type="InterPro" id="IPR013749">
    <property type="entry name" value="PM/HMP-P_kinase-1"/>
</dbReference>
<sequence>MSKRPPRILVIAGSDSSGGAGIQADIRTITQLGGYAMTAITAVTAQNTKGVSGIEVMSPDFVAAQMDACMSDIGVDAVKIGMLGSADVAEVVADRLEELACPIVFDPVMVATSGAQLADEATIEVFEWLMELATLTTPNVPELERLSRMEIANEIDLSDATGIVLNRIGGGAILAKGGHWKGGFISSRDSSPVSTDNLIVDTLYTRDEQGHWNERAWSAPRIDTRHTHGTGCTLSSAIATLLAQGMALDAAVAEARQFVRRALENAPGFGSGHGPLGLQSRD</sequence>
<proteinExistence type="predicted"/>